<evidence type="ECO:0000256" key="1">
    <source>
        <dbReference type="SAM" id="SignalP"/>
    </source>
</evidence>
<comment type="caution">
    <text evidence="2">The sequence shown here is derived from an EMBL/GenBank/DDBJ whole genome shotgun (WGS) entry which is preliminary data.</text>
</comment>
<protein>
    <recommendedName>
        <fullName evidence="4">Secreted protein</fullName>
    </recommendedName>
</protein>
<accession>A0AAX6FFK2</accession>
<gene>
    <name evidence="2" type="ORF">M6B38_135600</name>
</gene>
<feature type="signal peptide" evidence="1">
    <location>
        <begin position="1"/>
        <end position="24"/>
    </location>
</feature>
<keyword evidence="1" id="KW-0732">Signal</keyword>
<proteinExistence type="predicted"/>
<reference evidence="2" key="2">
    <citation type="submission" date="2023-04" db="EMBL/GenBank/DDBJ databases">
        <authorList>
            <person name="Bruccoleri R.E."/>
            <person name="Oakeley E.J."/>
            <person name="Faust A.-M."/>
            <person name="Dessus-Babus S."/>
            <person name="Altorfer M."/>
            <person name="Burckhardt D."/>
            <person name="Oertli M."/>
            <person name="Naumann U."/>
            <person name="Petersen F."/>
            <person name="Wong J."/>
        </authorList>
    </citation>
    <scope>NUCLEOTIDE SEQUENCE</scope>
    <source>
        <strain evidence="2">GSM-AAB239-AS_SAM_17_03QT</strain>
        <tissue evidence="2">Leaf</tissue>
    </source>
</reference>
<keyword evidence="3" id="KW-1185">Reference proteome</keyword>
<organism evidence="2 3">
    <name type="scientific">Iris pallida</name>
    <name type="common">Sweet iris</name>
    <dbReference type="NCBI Taxonomy" id="29817"/>
    <lineage>
        <taxon>Eukaryota</taxon>
        <taxon>Viridiplantae</taxon>
        <taxon>Streptophyta</taxon>
        <taxon>Embryophyta</taxon>
        <taxon>Tracheophyta</taxon>
        <taxon>Spermatophyta</taxon>
        <taxon>Magnoliopsida</taxon>
        <taxon>Liliopsida</taxon>
        <taxon>Asparagales</taxon>
        <taxon>Iridaceae</taxon>
        <taxon>Iridoideae</taxon>
        <taxon>Irideae</taxon>
        <taxon>Iris</taxon>
    </lineage>
</organism>
<feature type="chain" id="PRO_5043590132" description="Secreted protein" evidence="1">
    <location>
        <begin position="25"/>
        <end position="86"/>
    </location>
</feature>
<evidence type="ECO:0008006" key="4">
    <source>
        <dbReference type="Google" id="ProtNLM"/>
    </source>
</evidence>
<sequence length="86" mass="9480">MNRTTFAFFVVTMLEAYWLSLVNSIEYSSTDVLFCFKCRNLLSSSNLALGGKNLSSSFSLNFSHDTISSDSSGCNELHQISATSFS</sequence>
<name>A0AAX6FFK2_IRIPA</name>
<evidence type="ECO:0000313" key="3">
    <source>
        <dbReference type="Proteomes" id="UP001140949"/>
    </source>
</evidence>
<dbReference type="AlphaFoldDB" id="A0AAX6FFK2"/>
<evidence type="ECO:0000313" key="2">
    <source>
        <dbReference type="EMBL" id="KAJ6815174.1"/>
    </source>
</evidence>
<dbReference type="Proteomes" id="UP001140949">
    <property type="component" value="Unassembled WGS sequence"/>
</dbReference>
<dbReference type="EMBL" id="JANAVB010029217">
    <property type="protein sequence ID" value="KAJ6815174.1"/>
    <property type="molecule type" value="Genomic_DNA"/>
</dbReference>
<reference evidence="2" key="1">
    <citation type="journal article" date="2023" name="GigaByte">
        <title>Genome assembly of the bearded iris, Iris pallida Lam.</title>
        <authorList>
            <person name="Bruccoleri R.E."/>
            <person name="Oakeley E.J."/>
            <person name="Faust A.M.E."/>
            <person name="Altorfer M."/>
            <person name="Dessus-Babus S."/>
            <person name="Burckhardt D."/>
            <person name="Oertli M."/>
            <person name="Naumann U."/>
            <person name="Petersen F."/>
            <person name="Wong J."/>
        </authorList>
    </citation>
    <scope>NUCLEOTIDE SEQUENCE</scope>
    <source>
        <strain evidence="2">GSM-AAB239-AS_SAM_17_03QT</strain>
    </source>
</reference>